<name>A0A347ZVJ9_9CHLR</name>
<dbReference type="SUPFAM" id="SSF88659">
    <property type="entry name" value="Sigma3 and sigma4 domains of RNA polymerase sigma factors"/>
    <property type="match status" value="1"/>
</dbReference>
<dbReference type="InterPro" id="IPR014284">
    <property type="entry name" value="RNA_pol_sigma-70_dom"/>
</dbReference>
<dbReference type="PANTHER" id="PTHR43133">
    <property type="entry name" value="RNA POLYMERASE ECF-TYPE SIGMA FACTO"/>
    <property type="match status" value="1"/>
</dbReference>
<evidence type="ECO:0000313" key="9">
    <source>
        <dbReference type="Proteomes" id="UP000256388"/>
    </source>
</evidence>
<feature type="domain" description="RNA polymerase sigma-70 region 2" evidence="6">
    <location>
        <begin position="21"/>
        <end position="87"/>
    </location>
</feature>
<protein>
    <submittedName>
        <fullName evidence="8">RNA polymerase RpoE-like sigma-24 subunit</fullName>
    </submittedName>
</protein>
<dbReference type="AlphaFoldDB" id="A0A347ZVJ9"/>
<keyword evidence="3" id="KW-0731">Sigma factor</keyword>
<evidence type="ECO:0000313" key="8">
    <source>
        <dbReference type="EMBL" id="REG07027.1"/>
    </source>
</evidence>
<evidence type="ECO:0000256" key="1">
    <source>
        <dbReference type="ARBA" id="ARBA00010641"/>
    </source>
</evidence>
<dbReference type="RefSeq" id="WP_116225505.1">
    <property type="nucleotide sequence ID" value="NZ_AP018437.1"/>
</dbReference>
<dbReference type="PANTHER" id="PTHR43133:SF8">
    <property type="entry name" value="RNA POLYMERASE SIGMA FACTOR HI_1459-RELATED"/>
    <property type="match status" value="1"/>
</dbReference>
<proteinExistence type="inferred from homology"/>
<dbReference type="InterPro" id="IPR013324">
    <property type="entry name" value="RNA_pol_sigma_r3/r4-like"/>
</dbReference>
<dbReference type="InterPro" id="IPR013325">
    <property type="entry name" value="RNA_pol_sigma_r2"/>
</dbReference>
<comment type="caution">
    <text evidence="8">The sequence shown here is derived from an EMBL/GenBank/DDBJ whole genome shotgun (WGS) entry which is preliminary data.</text>
</comment>
<dbReference type="GO" id="GO:0016987">
    <property type="term" value="F:sigma factor activity"/>
    <property type="evidence" value="ECO:0007669"/>
    <property type="project" value="UniProtKB-KW"/>
</dbReference>
<accession>A0A347ZVJ9</accession>
<gene>
    <name evidence="8" type="ORF">DFR64_2229</name>
</gene>
<keyword evidence="5" id="KW-0804">Transcription</keyword>
<dbReference type="GO" id="GO:0003677">
    <property type="term" value="F:DNA binding"/>
    <property type="evidence" value="ECO:0007669"/>
    <property type="project" value="UniProtKB-KW"/>
</dbReference>
<dbReference type="EMBL" id="QUMS01000003">
    <property type="protein sequence ID" value="REG07027.1"/>
    <property type="molecule type" value="Genomic_DNA"/>
</dbReference>
<reference evidence="8 9" key="1">
    <citation type="submission" date="2018-08" db="EMBL/GenBank/DDBJ databases">
        <title>Genomic Encyclopedia of Type Strains, Phase IV (KMG-IV): sequencing the most valuable type-strain genomes for metagenomic binning, comparative biology and taxonomic classification.</title>
        <authorList>
            <person name="Goeker M."/>
        </authorList>
    </citation>
    <scope>NUCLEOTIDE SEQUENCE [LARGE SCALE GENOMIC DNA]</scope>
    <source>
        <strain evidence="8 9">DSM 23923</strain>
    </source>
</reference>
<dbReference type="Gene3D" id="1.10.10.10">
    <property type="entry name" value="Winged helix-like DNA-binding domain superfamily/Winged helix DNA-binding domain"/>
    <property type="match status" value="1"/>
</dbReference>
<dbReference type="Proteomes" id="UP000256388">
    <property type="component" value="Unassembled WGS sequence"/>
</dbReference>
<dbReference type="InterPro" id="IPR007627">
    <property type="entry name" value="RNA_pol_sigma70_r2"/>
</dbReference>
<feature type="domain" description="RNA polymerase sigma factor 70 region 4 type 2" evidence="7">
    <location>
        <begin position="129"/>
        <end position="180"/>
    </location>
</feature>
<dbReference type="Pfam" id="PF08281">
    <property type="entry name" value="Sigma70_r4_2"/>
    <property type="match status" value="1"/>
</dbReference>
<keyword evidence="9" id="KW-1185">Reference proteome</keyword>
<dbReference type="CDD" id="cd06171">
    <property type="entry name" value="Sigma70_r4"/>
    <property type="match status" value="1"/>
</dbReference>
<dbReference type="Pfam" id="PF04542">
    <property type="entry name" value="Sigma70_r2"/>
    <property type="match status" value="1"/>
</dbReference>
<dbReference type="InterPro" id="IPR039425">
    <property type="entry name" value="RNA_pol_sigma-70-like"/>
</dbReference>
<organism evidence="8 9">
    <name type="scientific">Pelolinea submarina</name>
    <dbReference type="NCBI Taxonomy" id="913107"/>
    <lineage>
        <taxon>Bacteria</taxon>
        <taxon>Bacillati</taxon>
        <taxon>Chloroflexota</taxon>
        <taxon>Anaerolineae</taxon>
        <taxon>Anaerolineales</taxon>
        <taxon>Anaerolineaceae</taxon>
        <taxon>Pelolinea</taxon>
    </lineage>
</organism>
<evidence type="ECO:0000259" key="7">
    <source>
        <dbReference type="Pfam" id="PF08281"/>
    </source>
</evidence>
<sequence length="203" mass="23444">MDEPTLINASQTGDLDAFNQLVLTYQTQAYNLALRFLNDEDAAADVTQISFIDAYQNIKSFRGGSFRAWLLRIVTNNCYDELRRLKRKPTQSLDGLDPQTDEELDDPFWMKDDADLPEEQVEQKELERVIRRCIQSLPEDYRSVVLLVDVNGLDYKSTAHSTRVPVGTVRSRLARARQRLQDCLRDAWELLPEKYRLNDEGSA</sequence>
<evidence type="ECO:0000256" key="2">
    <source>
        <dbReference type="ARBA" id="ARBA00023015"/>
    </source>
</evidence>
<dbReference type="GO" id="GO:0006352">
    <property type="term" value="P:DNA-templated transcription initiation"/>
    <property type="evidence" value="ECO:0007669"/>
    <property type="project" value="InterPro"/>
</dbReference>
<evidence type="ECO:0000256" key="4">
    <source>
        <dbReference type="ARBA" id="ARBA00023125"/>
    </source>
</evidence>
<dbReference type="OrthoDB" id="9784984at2"/>
<evidence type="ECO:0000259" key="6">
    <source>
        <dbReference type="Pfam" id="PF04542"/>
    </source>
</evidence>
<dbReference type="Gene3D" id="1.10.1740.10">
    <property type="match status" value="1"/>
</dbReference>
<dbReference type="InterPro" id="IPR036388">
    <property type="entry name" value="WH-like_DNA-bd_sf"/>
</dbReference>
<evidence type="ECO:0000256" key="3">
    <source>
        <dbReference type="ARBA" id="ARBA00023082"/>
    </source>
</evidence>
<comment type="similarity">
    <text evidence="1">Belongs to the sigma-70 factor family. ECF subfamily.</text>
</comment>
<keyword evidence="2" id="KW-0805">Transcription regulation</keyword>
<dbReference type="InterPro" id="IPR013249">
    <property type="entry name" value="RNA_pol_sigma70_r4_t2"/>
</dbReference>
<dbReference type="NCBIfam" id="TIGR02937">
    <property type="entry name" value="sigma70-ECF"/>
    <property type="match status" value="1"/>
</dbReference>
<dbReference type="SUPFAM" id="SSF88946">
    <property type="entry name" value="Sigma2 domain of RNA polymerase sigma factors"/>
    <property type="match status" value="1"/>
</dbReference>
<evidence type="ECO:0000256" key="5">
    <source>
        <dbReference type="ARBA" id="ARBA00023163"/>
    </source>
</evidence>
<keyword evidence="4" id="KW-0238">DNA-binding</keyword>